<dbReference type="SUPFAM" id="SSF55120">
    <property type="entry name" value="Pseudouridine synthase"/>
    <property type="match status" value="1"/>
</dbReference>
<dbReference type="InterPro" id="IPR020103">
    <property type="entry name" value="PsdUridine_synth_cat_dom_sf"/>
</dbReference>
<dbReference type="Proteomes" id="UP000734854">
    <property type="component" value="Unassembled WGS sequence"/>
</dbReference>
<evidence type="ECO:0000313" key="3">
    <source>
        <dbReference type="Proteomes" id="UP000734854"/>
    </source>
</evidence>
<protein>
    <recommendedName>
        <fullName evidence="1">Pseudouridine synthase RsuA/RluA-like domain-containing protein</fullName>
    </recommendedName>
</protein>
<dbReference type="AlphaFoldDB" id="A0A8J5F164"/>
<comment type="caution">
    <text evidence="2">The sequence shown here is derived from an EMBL/GenBank/DDBJ whole genome shotgun (WGS) entry which is preliminary data.</text>
</comment>
<dbReference type="GO" id="GO:0009982">
    <property type="term" value="F:pseudouridine synthase activity"/>
    <property type="evidence" value="ECO:0007669"/>
    <property type="project" value="InterPro"/>
</dbReference>
<evidence type="ECO:0000313" key="2">
    <source>
        <dbReference type="EMBL" id="KAG6479223.1"/>
    </source>
</evidence>
<organism evidence="2 3">
    <name type="scientific">Zingiber officinale</name>
    <name type="common">Ginger</name>
    <name type="synonym">Amomum zingiber</name>
    <dbReference type="NCBI Taxonomy" id="94328"/>
    <lineage>
        <taxon>Eukaryota</taxon>
        <taxon>Viridiplantae</taxon>
        <taxon>Streptophyta</taxon>
        <taxon>Embryophyta</taxon>
        <taxon>Tracheophyta</taxon>
        <taxon>Spermatophyta</taxon>
        <taxon>Magnoliopsida</taxon>
        <taxon>Liliopsida</taxon>
        <taxon>Zingiberales</taxon>
        <taxon>Zingiberaceae</taxon>
        <taxon>Zingiber</taxon>
    </lineage>
</organism>
<feature type="domain" description="Pseudouridine synthase RsuA/RluA-like" evidence="1">
    <location>
        <begin position="283"/>
        <end position="361"/>
    </location>
</feature>
<dbReference type="GO" id="GO:0000455">
    <property type="term" value="P:enzyme-directed rRNA pseudouridine synthesis"/>
    <property type="evidence" value="ECO:0007669"/>
    <property type="project" value="TreeGrafter"/>
</dbReference>
<gene>
    <name evidence="2" type="ORF">ZIOFF_062685</name>
</gene>
<dbReference type="PANTHER" id="PTHR21600">
    <property type="entry name" value="MITOCHONDRIAL RNA PSEUDOURIDINE SYNTHASE"/>
    <property type="match status" value="1"/>
</dbReference>
<dbReference type="Gene3D" id="3.30.2350.10">
    <property type="entry name" value="Pseudouridine synthase"/>
    <property type="match status" value="1"/>
</dbReference>
<dbReference type="InterPro" id="IPR050188">
    <property type="entry name" value="RluA_PseudoU_synthase"/>
</dbReference>
<dbReference type="InterPro" id="IPR006145">
    <property type="entry name" value="PsdUridine_synth_RsuA/RluA"/>
</dbReference>
<dbReference type="PANTHER" id="PTHR21600:SF52">
    <property type="entry name" value="PSEUDOURIDINE SYNTHASE RSUA_RLUA-LIKE DOMAIN-CONTAINING PROTEIN"/>
    <property type="match status" value="1"/>
</dbReference>
<sequence length="375" mass="41994">MVCDIECGIYYFTCWSVLDGAMRQQRSCDGHMETSARSRGHCDLMATGRRPLRGREAAMTLQYPEYSRLLPCASHNQFPRIEHLVVLEEGFILDYISKALNLPPLFVADLVHFGAVHYALVCPKPPPTSTPEQFQIYKEVTEPSVLKKRSSIKGKTVREAQKTFRVTDANQFVEAGTYLRVHVHPKRFPRCYEIDWNSRIIAVTDTFVILDKPAATSALYFDAMWELGSHPLGKNIVDFEKANGDLAATVGLGSAAARCKRLKLASQWMVRGIIAYEVGGTADNIEECCATFASRALGFDAPLRTTHQIDNCTEGCVVFARTKDFCSEFHSMIREKQVRKLYRALAAAPVPIGIITHYMRPTNVAPRLVSEGLEP</sequence>
<reference evidence="2 3" key="1">
    <citation type="submission" date="2020-08" db="EMBL/GenBank/DDBJ databases">
        <title>Plant Genome Project.</title>
        <authorList>
            <person name="Zhang R.-G."/>
        </authorList>
    </citation>
    <scope>NUCLEOTIDE SEQUENCE [LARGE SCALE GENOMIC DNA]</scope>
    <source>
        <tissue evidence="2">Rhizome</tissue>
    </source>
</reference>
<proteinExistence type="predicted"/>
<evidence type="ECO:0000259" key="1">
    <source>
        <dbReference type="Pfam" id="PF00849"/>
    </source>
</evidence>
<dbReference type="Pfam" id="PF00849">
    <property type="entry name" value="PseudoU_synth_2"/>
    <property type="match status" value="1"/>
</dbReference>
<dbReference type="GO" id="GO:0003723">
    <property type="term" value="F:RNA binding"/>
    <property type="evidence" value="ECO:0007669"/>
    <property type="project" value="InterPro"/>
</dbReference>
<accession>A0A8J5F164</accession>
<name>A0A8J5F164_ZINOF</name>
<keyword evidence="3" id="KW-1185">Reference proteome</keyword>
<dbReference type="EMBL" id="JACMSC010000017">
    <property type="protein sequence ID" value="KAG6479223.1"/>
    <property type="molecule type" value="Genomic_DNA"/>
</dbReference>